<evidence type="ECO:0000256" key="1">
    <source>
        <dbReference type="ARBA" id="ARBA00004167"/>
    </source>
</evidence>
<name>A0AAW2Y379_9LAMI</name>
<feature type="region of interest" description="Disordered" evidence="7">
    <location>
        <begin position="34"/>
        <end position="75"/>
    </location>
</feature>
<keyword evidence="5" id="KW-0472">Membrane</keyword>
<comment type="subcellular location">
    <subcellularLocation>
        <location evidence="1">Membrane</location>
        <topology evidence="1">Single-pass membrane protein</topology>
    </subcellularLocation>
</comment>
<proteinExistence type="predicted"/>
<protein>
    <submittedName>
        <fullName evidence="8">Protein-tyrosine sulfotransferase</fullName>
    </submittedName>
</protein>
<evidence type="ECO:0000256" key="4">
    <source>
        <dbReference type="ARBA" id="ARBA00022989"/>
    </source>
</evidence>
<evidence type="ECO:0000313" key="8">
    <source>
        <dbReference type="EMBL" id="KAL0460188.1"/>
    </source>
</evidence>
<dbReference type="AlphaFoldDB" id="A0AAW2Y379"/>
<keyword evidence="6" id="KW-0325">Glycoprotein</keyword>
<accession>A0AAW2Y379</accession>
<reference evidence="8" key="1">
    <citation type="submission" date="2020-06" db="EMBL/GenBank/DDBJ databases">
        <authorList>
            <person name="Li T."/>
            <person name="Hu X."/>
            <person name="Zhang T."/>
            <person name="Song X."/>
            <person name="Zhang H."/>
            <person name="Dai N."/>
            <person name="Sheng W."/>
            <person name="Hou X."/>
            <person name="Wei L."/>
        </authorList>
    </citation>
    <scope>NUCLEOTIDE SEQUENCE</scope>
    <source>
        <strain evidence="8">KEN1</strain>
        <tissue evidence="8">Leaf</tissue>
    </source>
</reference>
<gene>
    <name evidence="8" type="ORF">Slati_0646000</name>
</gene>
<sequence length="316" mass="35664">MLYVGLTENHRESATMFANIVGAQVITQHTISSSSSGVATNDHSEQSSITNTISDANDQGNSTYHTLEDVSSTGKDEVARDNLTVGKLMEAYESCISSLRNSQSERRVNSLKRISPVNFTKEARRQVPEVVIQEIASLNSLDIELYNYAQHIFTEQQGHMTQPMGYAEKLATTLSLSAYPNFYVLPSWKVLSFCRDPHLLVLSRMFKSVAEEGKQTGVGNFFGAKSNHHMQFGTNTWKQEKELYLTWSRRNILPAGHFIQAKKTCVMSLLLNFVFFWELEKWKLETSAVMGLPLRHLATTSINFNGKPTMEMHIIQ</sequence>
<dbReference type="GO" id="GO:0016020">
    <property type="term" value="C:membrane"/>
    <property type="evidence" value="ECO:0007669"/>
    <property type="project" value="UniProtKB-SubCell"/>
</dbReference>
<dbReference type="InterPro" id="IPR010635">
    <property type="entry name" value="Heparan_SO4-6-sulfoTrfase"/>
</dbReference>
<keyword evidence="2" id="KW-0808">Transferase</keyword>
<reference evidence="8" key="2">
    <citation type="journal article" date="2024" name="Plant">
        <title>Genomic evolution and insights into agronomic trait innovations of Sesamum species.</title>
        <authorList>
            <person name="Miao H."/>
            <person name="Wang L."/>
            <person name="Qu L."/>
            <person name="Liu H."/>
            <person name="Sun Y."/>
            <person name="Le M."/>
            <person name="Wang Q."/>
            <person name="Wei S."/>
            <person name="Zheng Y."/>
            <person name="Lin W."/>
            <person name="Duan Y."/>
            <person name="Cao H."/>
            <person name="Xiong S."/>
            <person name="Wang X."/>
            <person name="Wei L."/>
            <person name="Li C."/>
            <person name="Ma Q."/>
            <person name="Ju M."/>
            <person name="Zhao R."/>
            <person name="Li G."/>
            <person name="Mu C."/>
            <person name="Tian Q."/>
            <person name="Mei H."/>
            <person name="Zhang T."/>
            <person name="Gao T."/>
            <person name="Zhang H."/>
        </authorList>
    </citation>
    <scope>NUCLEOTIDE SEQUENCE</scope>
    <source>
        <strain evidence="8">KEN1</strain>
    </source>
</reference>
<keyword evidence="3" id="KW-0812">Transmembrane</keyword>
<comment type="caution">
    <text evidence="8">The sequence shown here is derived from an EMBL/GenBank/DDBJ whole genome shotgun (WGS) entry which is preliminary data.</text>
</comment>
<dbReference type="GO" id="GO:0017095">
    <property type="term" value="F:heparan sulfate 6-sulfotransferase activity"/>
    <property type="evidence" value="ECO:0007669"/>
    <property type="project" value="TreeGrafter"/>
</dbReference>
<evidence type="ECO:0000256" key="3">
    <source>
        <dbReference type="ARBA" id="ARBA00022692"/>
    </source>
</evidence>
<dbReference type="EMBL" id="JACGWN010000002">
    <property type="protein sequence ID" value="KAL0460188.1"/>
    <property type="molecule type" value="Genomic_DNA"/>
</dbReference>
<evidence type="ECO:0000256" key="2">
    <source>
        <dbReference type="ARBA" id="ARBA00022679"/>
    </source>
</evidence>
<dbReference type="PANTHER" id="PTHR12812">
    <property type="entry name" value="HEPARAN SULFATE 6-O-SULFOTRANSFERASE 3"/>
    <property type="match status" value="1"/>
</dbReference>
<dbReference type="PANTHER" id="PTHR12812:SF0">
    <property type="entry name" value="HEPARAN-SULFATE 6-O-SULFOTRANSFERASE"/>
    <property type="match status" value="1"/>
</dbReference>
<organism evidence="8">
    <name type="scientific">Sesamum latifolium</name>
    <dbReference type="NCBI Taxonomy" id="2727402"/>
    <lineage>
        <taxon>Eukaryota</taxon>
        <taxon>Viridiplantae</taxon>
        <taxon>Streptophyta</taxon>
        <taxon>Embryophyta</taxon>
        <taxon>Tracheophyta</taxon>
        <taxon>Spermatophyta</taxon>
        <taxon>Magnoliopsida</taxon>
        <taxon>eudicotyledons</taxon>
        <taxon>Gunneridae</taxon>
        <taxon>Pentapetalae</taxon>
        <taxon>asterids</taxon>
        <taxon>lamiids</taxon>
        <taxon>Lamiales</taxon>
        <taxon>Pedaliaceae</taxon>
        <taxon>Sesamum</taxon>
    </lineage>
</organism>
<keyword evidence="4" id="KW-1133">Transmembrane helix</keyword>
<evidence type="ECO:0000256" key="7">
    <source>
        <dbReference type="SAM" id="MobiDB-lite"/>
    </source>
</evidence>
<feature type="compositionally biased region" description="Polar residues" evidence="7">
    <location>
        <begin position="34"/>
        <end position="73"/>
    </location>
</feature>
<evidence type="ECO:0000256" key="6">
    <source>
        <dbReference type="ARBA" id="ARBA00023180"/>
    </source>
</evidence>
<evidence type="ECO:0000256" key="5">
    <source>
        <dbReference type="ARBA" id="ARBA00023136"/>
    </source>
</evidence>